<dbReference type="AlphaFoldDB" id="A0A835HKA2"/>
<accession>A0A835HKA2</accession>
<sequence length="149" mass="16761">MELIFKLLAIPGALDYIAHKLARTGKASAHIDVYPFGAFLTTVLSQVGISYITSKCGITGFVPHKEGSILLFPTYSCPLPSRSPALKAMLYCVDEYERYYFAWGCCELETATCSADHNCCYTHKYYVWNLEAGTCQIVKSHPYYLQTFK</sequence>
<evidence type="ECO:0000313" key="1">
    <source>
        <dbReference type="EMBL" id="KAF9599882.1"/>
    </source>
</evidence>
<gene>
    <name evidence="1" type="ORF">IFM89_001828</name>
</gene>
<keyword evidence="2" id="KW-1185">Reference proteome</keyword>
<reference evidence="1 2" key="1">
    <citation type="submission" date="2020-10" db="EMBL/GenBank/DDBJ databases">
        <title>The Coptis chinensis genome and diversification of protoberbering-type alkaloids.</title>
        <authorList>
            <person name="Wang B."/>
            <person name="Shu S."/>
            <person name="Song C."/>
            <person name="Liu Y."/>
        </authorList>
    </citation>
    <scope>NUCLEOTIDE SEQUENCE [LARGE SCALE GENOMIC DNA]</scope>
    <source>
        <strain evidence="1">HL-2020</strain>
        <tissue evidence="1">Leaf</tissue>
    </source>
</reference>
<name>A0A835HKA2_9MAGN</name>
<dbReference type="Proteomes" id="UP000631114">
    <property type="component" value="Unassembled WGS sequence"/>
</dbReference>
<proteinExistence type="predicted"/>
<feature type="non-terminal residue" evidence="1">
    <location>
        <position position="1"/>
    </location>
</feature>
<evidence type="ECO:0000313" key="2">
    <source>
        <dbReference type="Proteomes" id="UP000631114"/>
    </source>
</evidence>
<dbReference type="EMBL" id="JADFTS010000006">
    <property type="protein sequence ID" value="KAF9599882.1"/>
    <property type="molecule type" value="Genomic_DNA"/>
</dbReference>
<comment type="caution">
    <text evidence="1">The sequence shown here is derived from an EMBL/GenBank/DDBJ whole genome shotgun (WGS) entry which is preliminary data.</text>
</comment>
<protein>
    <submittedName>
        <fullName evidence="1">Uncharacterized protein</fullName>
    </submittedName>
</protein>
<organism evidence="1 2">
    <name type="scientific">Coptis chinensis</name>
    <dbReference type="NCBI Taxonomy" id="261450"/>
    <lineage>
        <taxon>Eukaryota</taxon>
        <taxon>Viridiplantae</taxon>
        <taxon>Streptophyta</taxon>
        <taxon>Embryophyta</taxon>
        <taxon>Tracheophyta</taxon>
        <taxon>Spermatophyta</taxon>
        <taxon>Magnoliopsida</taxon>
        <taxon>Ranunculales</taxon>
        <taxon>Ranunculaceae</taxon>
        <taxon>Coptidoideae</taxon>
        <taxon>Coptis</taxon>
    </lineage>
</organism>